<dbReference type="AntiFam" id="ANF00233">
    <property type="entry name" value="Shadow ORF (opposite trxB)"/>
</dbReference>
<accession>A0A6J7MXX4</accession>
<dbReference type="AlphaFoldDB" id="A0A6J7MXX4"/>
<protein>
    <submittedName>
        <fullName evidence="1">Unannotated protein</fullName>
    </submittedName>
</protein>
<organism evidence="1">
    <name type="scientific">freshwater metagenome</name>
    <dbReference type="NCBI Taxonomy" id="449393"/>
    <lineage>
        <taxon>unclassified sequences</taxon>
        <taxon>metagenomes</taxon>
        <taxon>ecological metagenomes</taxon>
    </lineage>
</organism>
<sequence>MILDIAAGKHAFDVGERPVMGHEVTVVIGRELTSEQIGIGTVANGDEYARDGKRSLFASHGVGEGDSFNRLITLNGGHC</sequence>
<evidence type="ECO:0000313" key="1">
    <source>
        <dbReference type="EMBL" id="CAB4984738.1"/>
    </source>
</evidence>
<name>A0A6J7MXX4_9ZZZZ</name>
<dbReference type="EMBL" id="CAFBOK010000096">
    <property type="protein sequence ID" value="CAB4984738.1"/>
    <property type="molecule type" value="Genomic_DNA"/>
</dbReference>
<reference evidence="1" key="1">
    <citation type="submission" date="2020-05" db="EMBL/GenBank/DDBJ databases">
        <authorList>
            <person name="Chiriac C."/>
            <person name="Salcher M."/>
            <person name="Ghai R."/>
            <person name="Kavagutti S V."/>
        </authorList>
    </citation>
    <scope>NUCLEOTIDE SEQUENCE</scope>
</reference>
<proteinExistence type="predicted"/>
<gene>
    <name evidence="1" type="ORF">UFOPK3927_00929</name>
</gene>